<comment type="caution">
    <text evidence="1">The sequence shown here is derived from an EMBL/GenBank/DDBJ whole genome shotgun (WGS) entry which is preliminary data.</text>
</comment>
<dbReference type="EMBL" id="ACBX02000035">
    <property type="protein sequence ID" value="EFB34566.1"/>
    <property type="molecule type" value="Genomic_DNA"/>
</dbReference>
<organism evidence="1 2">
    <name type="scientific">Segatella copri DSM 18205</name>
    <dbReference type="NCBI Taxonomy" id="537011"/>
    <lineage>
        <taxon>Bacteria</taxon>
        <taxon>Pseudomonadati</taxon>
        <taxon>Bacteroidota</taxon>
        <taxon>Bacteroidia</taxon>
        <taxon>Bacteroidales</taxon>
        <taxon>Prevotellaceae</taxon>
        <taxon>Segatella</taxon>
    </lineage>
</organism>
<dbReference type="PaxDb" id="537011-PREVCOP_06001"/>
<keyword evidence="2" id="KW-1185">Reference proteome</keyword>
<protein>
    <submittedName>
        <fullName evidence="1">Uncharacterized protein</fullName>
    </submittedName>
</protein>
<gene>
    <name evidence="1" type="ORF">PREVCOP_06001</name>
</gene>
<dbReference type="Proteomes" id="UP000004477">
    <property type="component" value="Unassembled WGS sequence"/>
</dbReference>
<name>D1PFJ3_9BACT</name>
<evidence type="ECO:0000313" key="1">
    <source>
        <dbReference type="EMBL" id="EFB34566.1"/>
    </source>
</evidence>
<sequence length="42" mass="4944">MYTFFLGTIYATCYLMEEVYKKKKAMTFTGYRSKSSIGISFH</sequence>
<dbReference type="AlphaFoldDB" id="D1PFJ3"/>
<reference evidence="1" key="1">
    <citation type="submission" date="2009-11" db="EMBL/GenBank/DDBJ databases">
        <authorList>
            <person name="Weinstock G."/>
            <person name="Sodergren E."/>
            <person name="Clifton S."/>
            <person name="Fulton L."/>
            <person name="Fulton B."/>
            <person name="Courtney L."/>
            <person name="Fronick C."/>
            <person name="Harrison M."/>
            <person name="Strong C."/>
            <person name="Farmer C."/>
            <person name="Delahaunty K."/>
            <person name="Markovic C."/>
            <person name="Hall O."/>
            <person name="Minx P."/>
            <person name="Tomlinson C."/>
            <person name="Mitreva M."/>
            <person name="Nelson J."/>
            <person name="Hou S."/>
            <person name="Wollam A."/>
            <person name="Pepin K.H."/>
            <person name="Johnson M."/>
            <person name="Bhonagiri V."/>
            <person name="Nash W.E."/>
            <person name="Warren W."/>
            <person name="Chinwalla A."/>
            <person name="Mardis E.R."/>
            <person name="Wilson R.K."/>
        </authorList>
    </citation>
    <scope>NUCLEOTIDE SEQUENCE [LARGE SCALE GENOMIC DNA]</scope>
    <source>
        <strain evidence="1">DSM 18205</strain>
    </source>
</reference>
<accession>D1PFJ3</accession>
<dbReference type="HOGENOM" id="CLU_3255744_0_0_10"/>
<proteinExistence type="predicted"/>
<evidence type="ECO:0000313" key="2">
    <source>
        <dbReference type="Proteomes" id="UP000004477"/>
    </source>
</evidence>